<dbReference type="PANTHER" id="PTHR21496">
    <property type="entry name" value="FERREDOXIN-RELATED"/>
    <property type="match status" value="1"/>
</dbReference>
<reference evidence="6 7" key="1">
    <citation type="submission" date="2018-02" db="EMBL/GenBank/DDBJ databases">
        <title>Comparative genomes isolates from brazilian mangrove.</title>
        <authorList>
            <person name="Araujo J.E."/>
            <person name="Taketani R.G."/>
            <person name="Silva M.C.P."/>
            <person name="Loureco M.V."/>
            <person name="Andreote F.D."/>
        </authorList>
    </citation>
    <scope>NUCLEOTIDE SEQUENCE [LARGE SCALE GENOMIC DNA]</scope>
    <source>
        <strain evidence="6 7">HEX-2 MGV</strain>
    </source>
</reference>
<proteinExistence type="predicted"/>
<keyword evidence="6" id="KW-0560">Oxidoreductase</keyword>
<organism evidence="6 7">
    <name type="scientific">Blastopirellula marina</name>
    <dbReference type="NCBI Taxonomy" id="124"/>
    <lineage>
        <taxon>Bacteria</taxon>
        <taxon>Pseudomonadati</taxon>
        <taxon>Planctomycetota</taxon>
        <taxon>Planctomycetia</taxon>
        <taxon>Pirellulales</taxon>
        <taxon>Pirellulaceae</taxon>
        <taxon>Blastopirellula</taxon>
    </lineage>
</organism>
<dbReference type="GO" id="GO:0046872">
    <property type="term" value="F:metal ion binding"/>
    <property type="evidence" value="ECO:0007669"/>
    <property type="project" value="UniProtKB-KW"/>
</dbReference>
<sequence length="104" mass="11357">MSDFVRVAALSEIPDPGKEVFEVDDRFVIVIHAGGQVFCLDDVCTHDDGPLGEGDLDGYEIECPRHGAKFDIRTGKATLMPATQPTQVHEAKIEGGDIYVRLVD</sequence>
<dbReference type="GO" id="GO:0051537">
    <property type="term" value="F:2 iron, 2 sulfur cluster binding"/>
    <property type="evidence" value="ECO:0007669"/>
    <property type="project" value="UniProtKB-KW"/>
</dbReference>
<evidence type="ECO:0000256" key="3">
    <source>
        <dbReference type="ARBA" id="ARBA00023004"/>
    </source>
</evidence>
<evidence type="ECO:0000313" key="6">
    <source>
        <dbReference type="EMBL" id="PQO25885.1"/>
    </source>
</evidence>
<dbReference type="CDD" id="cd03528">
    <property type="entry name" value="Rieske_RO_ferredoxin"/>
    <property type="match status" value="1"/>
</dbReference>
<evidence type="ECO:0000313" key="7">
    <source>
        <dbReference type="Proteomes" id="UP000240009"/>
    </source>
</evidence>
<evidence type="ECO:0000256" key="2">
    <source>
        <dbReference type="ARBA" id="ARBA00022723"/>
    </source>
</evidence>
<keyword evidence="1" id="KW-0001">2Fe-2S</keyword>
<dbReference type="EMBL" id="PUIA01000069">
    <property type="protein sequence ID" value="PQO25885.1"/>
    <property type="molecule type" value="Genomic_DNA"/>
</dbReference>
<feature type="domain" description="Rieske" evidence="5">
    <location>
        <begin position="5"/>
        <end position="100"/>
    </location>
</feature>
<dbReference type="OrthoDB" id="9795104at2"/>
<evidence type="ECO:0000259" key="5">
    <source>
        <dbReference type="PROSITE" id="PS51296"/>
    </source>
</evidence>
<gene>
    <name evidence="6" type="ORF">C5Y96_20740</name>
</gene>
<dbReference type="Pfam" id="PF00355">
    <property type="entry name" value="Rieske"/>
    <property type="match status" value="1"/>
</dbReference>
<name>A0A2S8F137_9BACT</name>
<dbReference type="Gene3D" id="2.102.10.10">
    <property type="entry name" value="Rieske [2Fe-2S] iron-sulphur domain"/>
    <property type="match status" value="1"/>
</dbReference>
<accession>A0A2S8F137</accession>
<dbReference type="PROSITE" id="PS51296">
    <property type="entry name" value="RIESKE"/>
    <property type="match status" value="1"/>
</dbReference>
<dbReference type="InterPro" id="IPR017941">
    <property type="entry name" value="Rieske_2Fe-2S"/>
</dbReference>
<dbReference type="RefSeq" id="WP_105357372.1">
    <property type="nucleotide sequence ID" value="NZ_PUIA01000069.1"/>
</dbReference>
<protein>
    <submittedName>
        <fullName evidence="6">Biphenyl 2,3-dioxygenase</fullName>
    </submittedName>
</protein>
<comment type="caution">
    <text evidence="6">The sequence shown here is derived from an EMBL/GenBank/DDBJ whole genome shotgun (WGS) entry which is preliminary data.</text>
</comment>
<dbReference type="AlphaFoldDB" id="A0A2S8F137"/>
<dbReference type="InterPro" id="IPR036922">
    <property type="entry name" value="Rieske_2Fe-2S_sf"/>
</dbReference>
<keyword evidence="3" id="KW-0408">Iron</keyword>
<dbReference type="PANTHER" id="PTHR21496:SF23">
    <property type="entry name" value="3-PHENYLPROPIONATE_CINNAMIC ACID DIOXYGENASE FERREDOXIN SUBUNIT"/>
    <property type="match status" value="1"/>
</dbReference>
<dbReference type="Proteomes" id="UP000240009">
    <property type="component" value="Unassembled WGS sequence"/>
</dbReference>
<evidence type="ECO:0000256" key="1">
    <source>
        <dbReference type="ARBA" id="ARBA00022714"/>
    </source>
</evidence>
<evidence type="ECO:0000256" key="4">
    <source>
        <dbReference type="ARBA" id="ARBA00023014"/>
    </source>
</evidence>
<keyword evidence="4" id="KW-0411">Iron-sulfur</keyword>
<keyword evidence="2" id="KW-0479">Metal-binding</keyword>
<dbReference type="GO" id="GO:0051213">
    <property type="term" value="F:dioxygenase activity"/>
    <property type="evidence" value="ECO:0007669"/>
    <property type="project" value="UniProtKB-KW"/>
</dbReference>
<keyword evidence="6" id="KW-0223">Dioxygenase</keyword>
<dbReference type="SUPFAM" id="SSF50022">
    <property type="entry name" value="ISP domain"/>
    <property type="match status" value="1"/>
</dbReference>